<reference evidence="1" key="2">
    <citation type="submission" date="2020-09" db="EMBL/GenBank/DDBJ databases">
        <authorList>
            <person name="Sun Q."/>
            <person name="Zhou Y."/>
        </authorList>
    </citation>
    <scope>NUCLEOTIDE SEQUENCE</scope>
    <source>
        <strain evidence="1">CGMCC 1.12919</strain>
    </source>
</reference>
<accession>A0A916UWQ0</accession>
<dbReference type="Proteomes" id="UP000637002">
    <property type="component" value="Unassembled WGS sequence"/>
</dbReference>
<evidence type="ECO:0000313" key="2">
    <source>
        <dbReference type="Proteomes" id="UP000637002"/>
    </source>
</evidence>
<organism evidence="1 2">
    <name type="scientific">Chelatococcus reniformis</name>
    <dbReference type="NCBI Taxonomy" id="1494448"/>
    <lineage>
        <taxon>Bacteria</taxon>
        <taxon>Pseudomonadati</taxon>
        <taxon>Pseudomonadota</taxon>
        <taxon>Alphaproteobacteria</taxon>
        <taxon>Hyphomicrobiales</taxon>
        <taxon>Chelatococcaceae</taxon>
        <taxon>Chelatococcus</taxon>
    </lineage>
</organism>
<reference evidence="1" key="1">
    <citation type="journal article" date="2014" name="Int. J. Syst. Evol. Microbiol.">
        <title>Complete genome sequence of Corynebacterium casei LMG S-19264T (=DSM 44701T), isolated from a smear-ripened cheese.</title>
        <authorList>
            <consortium name="US DOE Joint Genome Institute (JGI-PGF)"/>
            <person name="Walter F."/>
            <person name="Albersmeier A."/>
            <person name="Kalinowski J."/>
            <person name="Ruckert C."/>
        </authorList>
    </citation>
    <scope>NUCLEOTIDE SEQUENCE</scope>
    <source>
        <strain evidence="1">CGMCC 1.12919</strain>
    </source>
</reference>
<dbReference type="EMBL" id="BMGG01000012">
    <property type="protein sequence ID" value="GGC91643.1"/>
    <property type="molecule type" value="Genomic_DNA"/>
</dbReference>
<dbReference type="AlphaFoldDB" id="A0A916UWQ0"/>
<gene>
    <name evidence="1" type="ORF">GCM10010994_56760</name>
</gene>
<evidence type="ECO:0000313" key="1">
    <source>
        <dbReference type="EMBL" id="GGC91643.1"/>
    </source>
</evidence>
<name>A0A916UWQ0_9HYPH</name>
<proteinExistence type="predicted"/>
<comment type="caution">
    <text evidence="1">The sequence shown here is derived from an EMBL/GenBank/DDBJ whole genome shotgun (WGS) entry which is preliminary data.</text>
</comment>
<keyword evidence="2" id="KW-1185">Reference proteome</keyword>
<sequence>MDVFDEVEAGSISPDGSRLVIELVGPNGTAPISLPVTEISGLVNLSLRLSTAIAERHGTDPCLPVVACAIGSDRDGHVTLAFGLEGEAEITVKIHQDSAKEIADTILDILERRALAERLRAANLP</sequence>
<protein>
    <submittedName>
        <fullName evidence="1">Uncharacterized protein</fullName>
    </submittedName>
</protein>